<protein>
    <submittedName>
        <fullName evidence="1">(northern house mosquito) hypothetical protein</fullName>
    </submittedName>
</protein>
<accession>A0A8D8J7M7</accession>
<organism evidence="1">
    <name type="scientific">Culex pipiens</name>
    <name type="common">House mosquito</name>
    <dbReference type="NCBI Taxonomy" id="7175"/>
    <lineage>
        <taxon>Eukaryota</taxon>
        <taxon>Metazoa</taxon>
        <taxon>Ecdysozoa</taxon>
        <taxon>Arthropoda</taxon>
        <taxon>Hexapoda</taxon>
        <taxon>Insecta</taxon>
        <taxon>Pterygota</taxon>
        <taxon>Neoptera</taxon>
        <taxon>Endopterygota</taxon>
        <taxon>Diptera</taxon>
        <taxon>Nematocera</taxon>
        <taxon>Culicoidea</taxon>
        <taxon>Culicidae</taxon>
        <taxon>Culicinae</taxon>
        <taxon>Culicini</taxon>
        <taxon>Culex</taxon>
        <taxon>Culex</taxon>
    </lineage>
</organism>
<name>A0A8D8J7M7_CULPI</name>
<sequence>MRYLTLHIYLAYKKRSHKKNYPITTDKYAVGGRRKIIELNQIFREIFSLVLIAGENEKPLTDHLPSFLTFFHAHCTNGAKSILKCSDLRGGKLVLLDGEKKT</sequence>
<evidence type="ECO:0000313" key="1">
    <source>
        <dbReference type="EMBL" id="CAG6564702.1"/>
    </source>
</evidence>
<dbReference type="EMBL" id="HBUE01090219">
    <property type="protein sequence ID" value="CAG6481186.1"/>
    <property type="molecule type" value="Transcribed_RNA"/>
</dbReference>
<reference evidence="1" key="1">
    <citation type="submission" date="2021-05" db="EMBL/GenBank/DDBJ databases">
        <authorList>
            <person name="Alioto T."/>
            <person name="Alioto T."/>
            <person name="Gomez Garrido J."/>
        </authorList>
    </citation>
    <scope>NUCLEOTIDE SEQUENCE</scope>
</reference>
<dbReference type="EMBL" id="HBUE01090214">
    <property type="protein sequence ID" value="CAG6481185.1"/>
    <property type="molecule type" value="Transcribed_RNA"/>
</dbReference>
<dbReference type="EMBL" id="HBUE01167224">
    <property type="protein sequence ID" value="CAG6513234.1"/>
    <property type="molecule type" value="Transcribed_RNA"/>
</dbReference>
<dbReference type="AlphaFoldDB" id="A0A8D8J7M7"/>
<dbReference type="EMBL" id="HBUE01167226">
    <property type="protein sequence ID" value="CAG6513235.1"/>
    <property type="molecule type" value="Transcribed_RNA"/>
</dbReference>
<proteinExistence type="predicted"/>
<dbReference type="EMBL" id="HBUE01272540">
    <property type="protein sequence ID" value="CAG6564702.1"/>
    <property type="molecule type" value="Transcribed_RNA"/>
</dbReference>
<dbReference type="EMBL" id="HBUE01272538">
    <property type="protein sequence ID" value="CAG6564701.1"/>
    <property type="molecule type" value="Transcribed_RNA"/>
</dbReference>